<evidence type="ECO:0000313" key="5">
    <source>
        <dbReference type="EMBL" id="MBR0669958.1"/>
    </source>
</evidence>
<name>A0A9X9WS29_9PROT</name>
<feature type="domain" description="Prohead serine protease" evidence="4">
    <location>
        <begin position="12"/>
        <end position="146"/>
    </location>
</feature>
<comment type="caution">
    <text evidence="5">The sequence shown here is derived from an EMBL/GenBank/DDBJ whole genome shotgun (WGS) entry which is preliminary data.</text>
</comment>
<keyword evidence="6" id="KW-1185">Reference proteome</keyword>
<dbReference type="Proteomes" id="UP001138751">
    <property type="component" value="Unassembled WGS sequence"/>
</dbReference>
<keyword evidence="3" id="KW-0378">Hydrolase</keyword>
<dbReference type="AlphaFoldDB" id="A0A9X9WS29"/>
<evidence type="ECO:0000256" key="1">
    <source>
        <dbReference type="ARBA" id="ARBA00022612"/>
    </source>
</evidence>
<reference evidence="5" key="1">
    <citation type="submission" date="2020-01" db="EMBL/GenBank/DDBJ databases">
        <authorList>
            <person name="Rat A."/>
        </authorList>
    </citation>
    <scope>NUCLEOTIDE SEQUENCE</scope>
    <source>
        <strain evidence="5">LMG 31231</strain>
    </source>
</reference>
<dbReference type="InterPro" id="IPR054613">
    <property type="entry name" value="Peptidase_S78_dom"/>
</dbReference>
<evidence type="ECO:0000313" key="6">
    <source>
        <dbReference type="Proteomes" id="UP001138751"/>
    </source>
</evidence>
<evidence type="ECO:0000259" key="4">
    <source>
        <dbReference type="Pfam" id="PF04586"/>
    </source>
</evidence>
<evidence type="ECO:0000256" key="3">
    <source>
        <dbReference type="ARBA" id="ARBA00022801"/>
    </source>
</evidence>
<organism evidence="5 6">
    <name type="scientific">Neoroseomonas soli</name>
    <dbReference type="NCBI Taxonomy" id="1081025"/>
    <lineage>
        <taxon>Bacteria</taxon>
        <taxon>Pseudomonadati</taxon>
        <taxon>Pseudomonadota</taxon>
        <taxon>Alphaproteobacteria</taxon>
        <taxon>Acetobacterales</taxon>
        <taxon>Acetobacteraceae</taxon>
        <taxon>Neoroseomonas</taxon>
    </lineage>
</organism>
<protein>
    <submittedName>
        <fullName evidence="5">HK97 family phage prohead protease</fullName>
    </submittedName>
</protein>
<keyword evidence="1" id="KW-1188">Viral release from host cell</keyword>
<dbReference type="RefSeq" id="WP_211860334.1">
    <property type="nucleotide sequence ID" value="NZ_JAAEDM010000003.1"/>
</dbReference>
<dbReference type="NCBIfam" id="TIGR01543">
    <property type="entry name" value="proheadase_HK97"/>
    <property type="match status" value="1"/>
</dbReference>
<dbReference type="Pfam" id="PF04586">
    <property type="entry name" value="Peptidase_S78"/>
    <property type="match status" value="1"/>
</dbReference>
<sequence>MMRHRGDIRARFEVKSVAADTGAFEGYGAVFDVVDTYRDVILPGAFAETLAEHARRGTAPRMLWFHDPGKAIGAWSEFREDERGLYCAGQLALDHPDGQKAYGTLRGDGAMDLSIGYTAMLFEVDRAAELRRLKTIWLDEVSLAPRGHGVNPAAVVTDFKARVAGIQTIRDFEDFLREAGFSRDRAKAIASRGFKASADPREEDATADVLAGIRRLQQILQS</sequence>
<dbReference type="GO" id="GO:0006508">
    <property type="term" value="P:proteolysis"/>
    <property type="evidence" value="ECO:0007669"/>
    <property type="project" value="UniProtKB-KW"/>
</dbReference>
<proteinExistence type="predicted"/>
<keyword evidence="2 5" id="KW-0645">Protease</keyword>
<accession>A0A9X9WS29</accession>
<evidence type="ECO:0000256" key="2">
    <source>
        <dbReference type="ARBA" id="ARBA00022670"/>
    </source>
</evidence>
<gene>
    <name evidence="5" type="ORF">GXW76_02120</name>
</gene>
<dbReference type="EMBL" id="JAAEDM010000003">
    <property type="protein sequence ID" value="MBR0669958.1"/>
    <property type="molecule type" value="Genomic_DNA"/>
</dbReference>
<dbReference type="InterPro" id="IPR006433">
    <property type="entry name" value="Prohead_protease"/>
</dbReference>
<reference evidence="5" key="2">
    <citation type="journal article" date="2021" name="Syst. Appl. Microbiol.">
        <title>Roseomonas hellenica sp. nov., isolated from roots of wild-growing Alkanna tinctoria.</title>
        <authorList>
            <person name="Rat A."/>
            <person name="Naranjo H.D."/>
            <person name="Lebbe L."/>
            <person name="Cnockaert M."/>
            <person name="Krigas N."/>
            <person name="Grigoriadou K."/>
            <person name="Maloupa E."/>
            <person name="Willems A."/>
        </authorList>
    </citation>
    <scope>NUCLEOTIDE SEQUENCE</scope>
    <source>
        <strain evidence="5">LMG 31231</strain>
    </source>
</reference>
<dbReference type="GO" id="GO:0008233">
    <property type="term" value="F:peptidase activity"/>
    <property type="evidence" value="ECO:0007669"/>
    <property type="project" value="UniProtKB-KW"/>
</dbReference>